<evidence type="ECO:0000256" key="4">
    <source>
        <dbReference type="ARBA" id="ARBA00022989"/>
    </source>
</evidence>
<dbReference type="PANTHER" id="PTHR30086">
    <property type="entry name" value="ARGININE EXPORTER PROTEIN ARGO"/>
    <property type="match status" value="1"/>
</dbReference>
<keyword evidence="5 6" id="KW-0472">Membrane</keyword>
<accession>A0A832EXF4</accession>
<feature type="transmembrane region" description="Helical" evidence="6">
    <location>
        <begin position="6"/>
        <end position="26"/>
    </location>
</feature>
<dbReference type="PANTHER" id="PTHR30086:SF20">
    <property type="entry name" value="ARGININE EXPORTER PROTEIN ARGO-RELATED"/>
    <property type="match status" value="1"/>
</dbReference>
<evidence type="ECO:0000256" key="5">
    <source>
        <dbReference type="ARBA" id="ARBA00023136"/>
    </source>
</evidence>
<dbReference type="GO" id="GO:0005886">
    <property type="term" value="C:plasma membrane"/>
    <property type="evidence" value="ECO:0007669"/>
    <property type="project" value="UniProtKB-SubCell"/>
</dbReference>
<feature type="transmembrane region" description="Helical" evidence="6">
    <location>
        <begin position="116"/>
        <end position="136"/>
    </location>
</feature>
<evidence type="ECO:0000256" key="6">
    <source>
        <dbReference type="SAM" id="Phobius"/>
    </source>
</evidence>
<sequence>MLGSYISGFLLGFGASVPIGPINILIINEALESYKNAFLIGLGAMCADITYLTLIFFGIFTHVNEHSFIFHAISFFGSVFLIYLAYKIFKSRAIDNSKLKTQKYFKSSIKSYSKGYILTILNPYTIFFWASMLAYVNQNNLHFGFTVIGLVSAIMLWITLMPLFVHKTKSFFSQKISAYINILSALIIFGFGISIFIKLVITLLV</sequence>
<evidence type="ECO:0000313" key="7">
    <source>
        <dbReference type="EMBL" id="HGA37319.1"/>
    </source>
</evidence>
<name>A0A832EXF4_DESAE</name>
<organism evidence="7">
    <name type="scientific">Desulfurella acetivorans</name>
    <dbReference type="NCBI Taxonomy" id="33002"/>
    <lineage>
        <taxon>Bacteria</taxon>
        <taxon>Pseudomonadati</taxon>
        <taxon>Campylobacterota</taxon>
        <taxon>Desulfurellia</taxon>
        <taxon>Desulfurellales</taxon>
        <taxon>Desulfurellaceae</taxon>
        <taxon>Desulfurella</taxon>
    </lineage>
</organism>
<dbReference type="Pfam" id="PF01810">
    <property type="entry name" value="LysE"/>
    <property type="match status" value="1"/>
</dbReference>
<feature type="transmembrane region" description="Helical" evidence="6">
    <location>
        <begin position="178"/>
        <end position="201"/>
    </location>
</feature>
<protein>
    <submittedName>
        <fullName evidence="7">LysE family translocator</fullName>
    </submittedName>
</protein>
<feature type="transmembrane region" description="Helical" evidence="6">
    <location>
        <begin position="38"/>
        <end position="62"/>
    </location>
</feature>
<evidence type="ECO:0000256" key="1">
    <source>
        <dbReference type="ARBA" id="ARBA00004651"/>
    </source>
</evidence>
<feature type="transmembrane region" description="Helical" evidence="6">
    <location>
        <begin position="68"/>
        <end position="89"/>
    </location>
</feature>
<dbReference type="GO" id="GO:0015171">
    <property type="term" value="F:amino acid transmembrane transporter activity"/>
    <property type="evidence" value="ECO:0007669"/>
    <property type="project" value="TreeGrafter"/>
</dbReference>
<keyword evidence="4 6" id="KW-1133">Transmembrane helix</keyword>
<gene>
    <name evidence="7" type="ORF">ENX80_00675</name>
</gene>
<dbReference type="AlphaFoldDB" id="A0A832EXF4"/>
<comment type="caution">
    <text evidence="7">The sequence shown here is derived from an EMBL/GenBank/DDBJ whole genome shotgun (WGS) entry which is preliminary data.</text>
</comment>
<comment type="subcellular location">
    <subcellularLocation>
        <location evidence="1">Cell membrane</location>
        <topology evidence="1">Multi-pass membrane protein</topology>
    </subcellularLocation>
</comment>
<dbReference type="InterPro" id="IPR001123">
    <property type="entry name" value="LeuE-type"/>
</dbReference>
<evidence type="ECO:0000256" key="3">
    <source>
        <dbReference type="ARBA" id="ARBA00022692"/>
    </source>
</evidence>
<keyword evidence="3 6" id="KW-0812">Transmembrane</keyword>
<dbReference type="EMBL" id="DTPL01000040">
    <property type="protein sequence ID" value="HGA37319.1"/>
    <property type="molecule type" value="Genomic_DNA"/>
</dbReference>
<proteinExistence type="predicted"/>
<reference evidence="7" key="1">
    <citation type="journal article" date="2020" name="mSystems">
        <title>Genome- and Community-Level Interaction Insights into Carbon Utilization and Element Cycling Functions of Hydrothermarchaeota in Hydrothermal Sediment.</title>
        <authorList>
            <person name="Zhou Z."/>
            <person name="Liu Y."/>
            <person name="Xu W."/>
            <person name="Pan J."/>
            <person name="Luo Z.H."/>
            <person name="Li M."/>
        </authorList>
    </citation>
    <scope>NUCLEOTIDE SEQUENCE [LARGE SCALE GENOMIC DNA]</scope>
    <source>
        <strain evidence="7">SpSt-972</strain>
    </source>
</reference>
<feature type="transmembrane region" description="Helical" evidence="6">
    <location>
        <begin position="142"/>
        <end position="166"/>
    </location>
</feature>
<evidence type="ECO:0000256" key="2">
    <source>
        <dbReference type="ARBA" id="ARBA00022475"/>
    </source>
</evidence>
<keyword evidence="2" id="KW-1003">Cell membrane</keyword>